<keyword evidence="7 11" id="KW-0418">Kinase</keyword>
<proteinExistence type="predicted"/>
<dbReference type="CDD" id="cd00075">
    <property type="entry name" value="HATPase"/>
    <property type="match status" value="1"/>
</dbReference>
<evidence type="ECO:0000256" key="8">
    <source>
        <dbReference type="ARBA" id="ARBA00023012"/>
    </source>
</evidence>
<comment type="subcellular location">
    <subcellularLocation>
        <location evidence="2">Cell membrane</location>
        <topology evidence="2">Multi-pass membrane protein</topology>
    </subcellularLocation>
</comment>
<dbReference type="EC" id="2.7.13.3" evidence="3"/>
<dbReference type="GO" id="GO:0000155">
    <property type="term" value="F:phosphorelay sensor kinase activity"/>
    <property type="evidence" value="ECO:0007669"/>
    <property type="project" value="InterPro"/>
</dbReference>
<evidence type="ECO:0000256" key="3">
    <source>
        <dbReference type="ARBA" id="ARBA00012438"/>
    </source>
</evidence>
<keyword evidence="4" id="KW-0472">Membrane</keyword>
<dbReference type="CDD" id="cd00082">
    <property type="entry name" value="HisKA"/>
    <property type="match status" value="1"/>
</dbReference>
<dbReference type="InterPro" id="IPR004358">
    <property type="entry name" value="Sig_transdc_His_kin-like_C"/>
</dbReference>
<dbReference type="EMBL" id="CADCUY010000163">
    <property type="protein sequence ID" value="CAA9398838.1"/>
    <property type="molecule type" value="Genomic_DNA"/>
</dbReference>
<keyword evidence="9" id="KW-0843">Virulence</keyword>
<dbReference type="PANTHER" id="PTHR44936">
    <property type="entry name" value="SENSOR PROTEIN CREC"/>
    <property type="match status" value="1"/>
</dbReference>
<dbReference type="SMART" id="SM00388">
    <property type="entry name" value="HisKA"/>
    <property type="match status" value="1"/>
</dbReference>
<feature type="non-terminal residue" evidence="11">
    <location>
        <position position="1"/>
    </location>
</feature>
<evidence type="ECO:0000256" key="9">
    <source>
        <dbReference type="ARBA" id="ARBA00023026"/>
    </source>
</evidence>
<dbReference type="PRINTS" id="PR00344">
    <property type="entry name" value="BCTRLSENSOR"/>
</dbReference>
<evidence type="ECO:0000259" key="10">
    <source>
        <dbReference type="PROSITE" id="PS50109"/>
    </source>
</evidence>
<dbReference type="InterPro" id="IPR050980">
    <property type="entry name" value="2C_sensor_his_kinase"/>
</dbReference>
<evidence type="ECO:0000313" key="11">
    <source>
        <dbReference type="EMBL" id="CAA9398838.1"/>
    </source>
</evidence>
<dbReference type="SUPFAM" id="SSF55874">
    <property type="entry name" value="ATPase domain of HSP90 chaperone/DNA topoisomerase II/histidine kinase"/>
    <property type="match status" value="1"/>
</dbReference>
<feature type="domain" description="Histidine kinase" evidence="10">
    <location>
        <begin position="24"/>
        <end position="250"/>
    </location>
</feature>
<comment type="catalytic activity">
    <reaction evidence="1">
        <text>ATP + protein L-histidine = ADP + protein N-phospho-L-histidine.</text>
        <dbReference type="EC" id="2.7.13.3"/>
    </reaction>
</comment>
<accession>A0A6J4NY64</accession>
<reference evidence="11" key="1">
    <citation type="submission" date="2020-02" db="EMBL/GenBank/DDBJ databases">
        <authorList>
            <person name="Meier V. D."/>
        </authorList>
    </citation>
    <scope>NUCLEOTIDE SEQUENCE</scope>
    <source>
        <strain evidence="11">AVDCRST_MAG35</strain>
    </source>
</reference>
<dbReference type="PROSITE" id="PS50109">
    <property type="entry name" value="HIS_KIN"/>
    <property type="match status" value="1"/>
</dbReference>
<dbReference type="InterPro" id="IPR036097">
    <property type="entry name" value="HisK_dim/P_sf"/>
</dbReference>
<dbReference type="Gene3D" id="1.10.287.130">
    <property type="match status" value="1"/>
</dbReference>
<evidence type="ECO:0000256" key="4">
    <source>
        <dbReference type="ARBA" id="ARBA00022475"/>
    </source>
</evidence>
<evidence type="ECO:0000256" key="2">
    <source>
        <dbReference type="ARBA" id="ARBA00004651"/>
    </source>
</evidence>
<evidence type="ECO:0000256" key="6">
    <source>
        <dbReference type="ARBA" id="ARBA00022679"/>
    </source>
</evidence>
<evidence type="ECO:0000256" key="1">
    <source>
        <dbReference type="ARBA" id="ARBA00000085"/>
    </source>
</evidence>
<keyword evidence="4" id="KW-1003">Cell membrane</keyword>
<name>A0A6J4NY64_9ACTN</name>
<protein>
    <recommendedName>
        <fullName evidence="3">histidine kinase</fullName>
        <ecNumber evidence="3">2.7.13.3</ecNumber>
    </recommendedName>
</protein>
<dbReference type="InterPro" id="IPR005467">
    <property type="entry name" value="His_kinase_dom"/>
</dbReference>
<dbReference type="PANTHER" id="PTHR44936:SF9">
    <property type="entry name" value="SENSOR PROTEIN CREC"/>
    <property type="match status" value="1"/>
</dbReference>
<dbReference type="Pfam" id="PF02518">
    <property type="entry name" value="HATPase_c"/>
    <property type="match status" value="1"/>
</dbReference>
<dbReference type="GO" id="GO:0005886">
    <property type="term" value="C:plasma membrane"/>
    <property type="evidence" value="ECO:0007669"/>
    <property type="project" value="UniProtKB-SubCell"/>
</dbReference>
<evidence type="ECO:0000256" key="7">
    <source>
        <dbReference type="ARBA" id="ARBA00022777"/>
    </source>
</evidence>
<dbReference type="InterPro" id="IPR003661">
    <property type="entry name" value="HisK_dim/P_dom"/>
</dbReference>
<dbReference type="InterPro" id="IPR036890">
    <property type="entry name" value="HATPase_C_sf"/>
</dbReference>
<dbReference type="InterPro" id="IPR003594">
    <property type="entry name" value="HATPase_dom"/>
</dbReference>
<evidence type="ECO:0000256" key="5">
    <source>
        <dbReference type="ARBA" id="ARBA00022553"/>
    </source>
</evidence>
<keyword evidence="6" id="KW-0808">Transferase</keyword>
<dbReference type="Pfam" id="PF00512">
    <property type="entry name" value="HisKA"/>
    <property type="match status" value="1"/>
</dbReference>
<keyword evidence="5" id="KW-0597">Phosphoprotein</keyword>
<dbReference type="SMART" id="SM00387">
    <property type="entry name" value="HATPase_c"/>
    <property type="match status" value="1"/>
</dbReference>
<dbReference type="Gene3D" id="3.30.565.10">
    <property type="entry name" value="Histidine kinase-like ATPase, C-terminal domain"/>
    <property type="match status" value="1"/>
</dbReference>
<keyword evidence="8" id="KW-0902">Two-component regulatory system</keyword>
<dbReference type="AlphaFoldDB" id="A0A6J4NY64"/>
<dbReference type="SUPFAM" id="SSF47384">
    <property type="entry name" value="Homodimeric domain of signal transducing histidine kinase"/>
    <property type="match status" value="1"/>
</dbReference>
<gene>
    <name evidence="11" type="ORF">AVDCRST_MAG35-782</name>
</gene>
<organism evidence="11">
    <name type="scientific">uncultured Quadrisphaera sp</name>
    <dbReference type="NCBI Taxonomy" id="904978"/>
    <lineage>
        <taxon>Bacteria</taxon>
        <taxon>Bacillati</taxon>
        <taxon>Actinomycetota</taxon>
        <taxon>Actinomycetes</taxon>
        <taxon>Kineosporiales</taxon>
        <taxon>Kineosporiaceae</taxon>
        <taxon>Quadrisphaera</taxon>
        <taxon>environmental samples</taxon>
    </lineage>
</organism>
<sequence>AGALAASAGRISRALAAERRFSADASHQLRTPLTALSMRLEEITATTAEPATAAEAEVALAQVERLTAVVEDLLHRTRGAGLAGEGAGGDGPRPSHPLREVLVQQAREWEPVFARAGRRLDVALPAGAGDAGGLRVVAAPGPVSQALATLLENALAHGGGTTRVRVRRERASSSGHQHGWEEWVVVEVADEGPGVPEALGARIFERSVSGAASTGLGLALARDLVVAEGGRLELVRARPAVFGIFLRRAGAPSPR</sequence>